<dbReference type="PANTHER" id="PTHR12203:SF35">
    <property type="entry name" value="PROTEIN O-GLUCOSYLTRANSFERASE 1"/>
    <property type="match status" value="1"/>
</dbReference>
<gene>
    <name evidence="6" type="ORF">MSAN_00227000</name>
</gene>
<feature type="region of interest" description="Disordered" evidence="3">
    <location>
        <begin position="223"/>
        <end position="242"/>
    </location>
</feature>
<keyword evidence="4" id="KW-1133">Transmembrane helix</keyword>
<comment type="similarity">
    <text evidence="1">Belongs to the glycosyltransferase 90 family.</text>
</comment>
<dbReference type="EMBL" id="JACAZH010000001">
    <property type="protein sequence ID" value="KAF7378031.1"/>
    <property type="molecule type" value="Genomic_DNA"/>
</dbReference>
<dbReference type="InterPro" id="IPR051091">
    <property type="entry name" value="O-Glucosyltr/Glycosyltrsf_90"/>
</dbReference>
<dbReference type="Proteomes" id="UP000623467">
    <property type="component" value="Unassembled WGS sequence"/>
</dbReference>
<proteinExistence type="inferred from homology"/>
<dbReference type="GO" id="GO:0016740">
    <property type="term" value="F:transferase activity"/>
    <property type="evidence" value="ECO:0007669"/>
    <property type="project" value="UniProtKB-KW"/>
</dbReference>
<evidence type="ECO:0000313" key="6">
    <source>
        <dbReference type="EMBL" id="KAF7378031.1"/>
    </source>
</evidence>
<comment type="caution">
    <text evidence="6">The sequence shown here is derived from an EMBL/GenBank/DDBJ whole genome shotgun (WGS) entry which is preliminary data.</text>
</comment>
<dbReference type="Pfam" id="PF05686">
    <property type="entry name" value="Glyco_transf_90"/>
    <property type="match status" value="1"/>
</dbReference>
<keyword evidence="7" id="KW-1185">Reference proteome</keyword>
<dbReference type="PANTHER" id="PTHR12203">
    <property type="entry name" value="KDEL LYS-ASP-GLU-LEU CONTAINING - RELATED"/>
    <property type="match status" value="1"/>
</dbReference>
<feature type="compositionally biased region" description="Acidic residues" evidence="3">
    <location>
        <begin position="223"/>
        <end position="238"/>
    </location>
</feature>
<dbReference type="InterPro" id="IPR006598">
    <property type="entry name" value="CAP10"/>
</dbReference>
<protein>
    <submittedName>
        <fullName evidence="6">SPX domain-containing protein</fullName>
    </submittedName>
</protein>
<evidence type="ECO:0000259" key="5">
    <source>
        <dbReference type="SMART" id="SM00672"/>
    </source>
</evidence>
<reference evidence="6" key="1">
    <citation type="submission" date="2020-05" db="EMBL/GenBank/DDBJ databases">
        <title>Mycena genomes resolve the evolution of fungal bioluminescence.</title>
        <authorList>
            <person name="Tsai I.J."/>
        </authorList>
    </citation>
    <scope>NUCLEOTIDE SEQUENCE</scope>
    <source>
        <strain evidence="6">160909Yilan</strain>
    </source>
</reference>
<feature type="transmembrane region" description="Helical" evidence="4">
    <location>
        <begin position="20"/>
        <end position="36"/>
    </location>
</feature>
<evidence type="ECO:0000313" key="7">
    <source>
        <dbReference type="Proteomes" id="UP000623467"/>
    </source>
</evidence>
<evidence type="ECO:0000256" key="1">
    <source>
        <dbReference type="ARBA" id="ARBA00010118"/>
    </source>
</evidence>
<dbReference type="OrthoDB" id="541052at2759"/>
<dbReference type="AlphaFoldDB" id="A0A8H6ZJF4"/>
<organism evidence="6 7">
    <name type="scientific">Mycena sanguinolenta</name>
    <dbReference type="NCBI Taxonomy" id="230812"/>
    <lineage>
        <taxon>Eukaryota</taxon>
        <taxon>Fungi</taxon>
        <taxon>Dikarya</taxon>
        <taxon>Basidiomycota</taxon>
        <taxon>Agaricomycotina</taxon>
        <taxon>Agaricomycetes</taxon>
        <taxon>Agaricomycetidae</taxon>
        <taxon>Agaricales</taxon>
        <taxon>Marasmiineae</taxon>
        <taxon>Mycenaceae</taxon>
        <taxon>Mycena</taxon>
    </lineage>
</organism>
<feature type="region of interest" description="Disordered" evidence="3">
    <location>
        <begin position="96"/>
        <end position="124"/>
    </location>
</feature>
<sequence length="671" mass="76204">MSPPAPVYTVFRRRSLRRPALILVVLPVIFFQGQFMREMGFDAQHSTRIAFKYAGAGLGRAKETITHRRTLWATCTLTRGGQEVEGKHEVKAKEYLESQGGRTRGGETHIPPLRPASRQPPRSHPIPLLISRAESAWAQKLSRASPTLRAAVSEYRRRYNRLPPRGFDAWWAYAKVHGVMLPDEYDAIERDLGPFWSVEPSVLREVQRRWEGHVDSYTIEVEVDDDDSSSDPDFDVEDSFGSGSGVTRKRQLAMLNFTLPADERVRLEPAADGFQIIDIDMLREAPGVEEALTEHELREMALEAARKGTYIDPFHPPPEKHGWRAACPPLSPSWLDDTPFPDYEREPREGWPSVPGEEQEGPKTFIHDPLAAMDPCLHPADLRTHGAVTPLHADIRVALPINGVPDDLPYEGHPPPLGLSWSERVDARLQWRGSNTGIWHAADGRWRDAYRIRLAALAAGVGSANVSVLDPGVPFDEAFDAFGRGRGWGGKGFRVQGGEGSDELGFGFDDDENWDNEEGDRGRRACRRPKGMFEWRKALDLKMAARYKYVFDVDGNGWSSRFKRLMNLGSLIYKAMTYPEWFTDRLAPWVHYVPIQNSYSDLLDLLLFFRAHDKAAERITAAGRELCLEYARVMSLDRDVMSFEMWPDEREDVARERALMARWERKMGAEE</sequence>
<keyword evidence="4" id="KW-0812">Transmembrane</keyword>
<evidence type="ECO:0000256" key="2">
    <source>
        <dbReference type="ARBA" id="ARBA00022679"/>
    </source>
</evidence>
<name>A0A8H6ZJF4_9AGAR</name>
<accession>A0A8H6ZJF4</accession>
<dbReference type="SMART" id="SM00672">
    <property type="entry name" value="CAP10"/>
    <property type="match status" value="1"/>
</dbReference>
<keyword evidence="2" id="KW-0808">Transferase</keyword>
<evidence type="ECO:0000256" key="4">
    <source>
        <dbReference type="SAM" id="Phobius"/>
    </source>
</evidence>
<feature type="domain" description="Glycosyl transferase CAP10" evidence="5">
    <location>
        <begin position="403"/>
        <end position="637"/>
    </location>
</feature>
<keyword evidence="4" id="KW-0472">Membrane</keyword>
<evidence type="ECO:0000256" key="3">
    <source>
        <dbReference type="SAM" id="MobiDB-lite"/>
    </source>
</evidence>